<evidence type="ECO:0000313" key="2">
    <source>
        <dbReference type="Proteomes" id="UP001519308"/>
    </source>
</evidence>
<dbReference type="GO" id="GO:0003677">
    <property type="term" value="F:DNA binding"/>
    <property type="evidence" value="ECO:0007669"/>
    <property type="project" value="UniProtKB-KW"/>
</dbReference>
<sequence length="363" mass="43139">MSYKIKEILKYEYENKMISNGNNFPKIDLCKNNLKEICVLLHNKVSAEEMRGYLGISQNELVKRLELLEKEELLKRRDSNYIPNLMVISLEEGKEIFKYVCEIANEIVELIEENVEIIKEETYKFQCLKQFDFNELSLFILSGVILDFIQIDNVESMFLKAERTRRNGMNYYYSLLEKNKGASKEAFGIYGNMFRYYGNIGFGLYGNERNGENFHTIDISAINKYFGSFINENKDDIKQYLLEELLKYHYENDYSIKPNIIAGFNHLGIMKGSKINIPILNKNDFYKLNNIADIIKKDYVNIFERNRDNLYYYYNGSNYAQEITFEEYFIWWYHLLYSKVTDLLIEKKIIEIPNAHNFSYIVS</sequence>
<dbReference type="RefSeq" id="WP_021282305.1">
    <property type="nucleotide sequence ID" value="NZ_JAGGLL010000067.1"/>
</dbReference>
<proteinExistence type="predicted"/>
<dbReference type="EMBL" id="JAGGLL010000067">
    <property type="protein sequence ID" value="MBP2024391.1"/>
    <property type="molecule type" value="Genomic_DNA"/>
</dbReference>
<organism evidence="1 2">
    <name type="scientific">Clostridium punense</name>
    <dbReference type="NCBI Taxonomy" id="1054297"/>
    <lineage>
        <taxon>Bacteria</taxon>
        <taxon>Bacillati</taxon>
        <taxon>Bacillota</taxon>
        <taxon>Clostridia</taxon>
        <taxon>Eubacteriales</taxon>
        <taxon>Clostridiaceae</taxon>
        <taxon>Clostridium</taxon>
    </lineage>
</organism>
<dbReference type="SUPFAM" id="SSF46785">
    <property type="entry name" value="Winged helix' DNA-binding domain"/>
    <property type="match status" value="1"/>
</dbReference>
<gene>
    <name evidence="1" type="ORF">J2Z44_004260</name>
</gene>
<accession>A0ABS4KB59</accession>
<name>A0ABS4KB59_9CLOT</name>
<keyword evidence="1" id="KW-0238">DNA-binding</keyword>
<dbReference type="InterPro" id="IPR036390">
    <property type="entry name" value="WH_DNA-bd_sf"/>
</dbReference>
<keyword evidence="2" id="KW-1185">Reference proteome</keyword>
<reference evidence="1 2" key="1">
    <citation type="submission" date="2021-03" db="EMBL/GenBank/DDBJ databases">
        <title>Genomic Encyclopedia of Type Strains, Phase IV (KMG-IV): sequencing the most valuable type-strain genomes for metagenomic binning, comparative biology and taxonomic classification.</title>
        <authorList>
            <person name="Goeker M."/>
        </authorList>
    </citation>
    <scope>NUCLEOTIDE SEQUENCE [LARGE SCALE GENOMIC DNA]</scope>
    <source>
        <strain evidence="1 2">DSM 28650</strain>
    </source>
</reference>
<evidence type="ECO:0000313" key="1">
    <source>
        <dbReference type="EMBL" id="MBP2024391.1"/>
    </source>
</evidence>
<comment type="caution">
    <text evidence="1">The sequence shown here is derived from an EMBL/GenBank/DDBJ whole genome shotgun (WGS) entry which is preliminary data.</text>
</comment>
<dbReference type="Proteomes" id="UP001519308">
    <property type="component" value="Unassembled WGS sequence"/>
</dbReference>
<protein>
    <submittedName>
        <fullName evidence="1">DNA-binding HxlR family transcriptional regulator</fullName>
    </submittedName>
</protein>